<protein>
    <recommendedName>
        <fullName evidence="4">Gingipain domain-containing protein</fullName>
    </recommendedName>
</protein>
<feature type="compositionally biased region" description="Polar residues" evidence="1">
    <location>
        <begin position="39"/>
        <end position="48"/>
    </location>
</feature>
<evidence type="ECO:0000313" key="3">
    <source>
        <dbReference type="Proteomes" id="UP000182229"/>
    </source>
</evidence>
<dbReference type="EMBL" id="MPIN01000025">
    <property type="protein sequence ID" value="OJH33902.1"/>
    <property type="molecule type" value="Genomic_DNA"/>
</dbReference>
<proteinExistence type="predicted"/>
<name>A0A1L9AV62_9BACT</name>
<organism evidence="2 3">
    <name type="scientific">Cystobacter ferrugineus</name>
    <dbReference type="NCBI Taxonomy" id="83449"/>
    <lineage>
        <taxon>Bacteria</taxon>
        <taxon>Pseudomonadati</taxon>
        <taxon>Myxococcota</taxon>
        <taxon>Myxococcia</taxon>
        <taxon>Myxococcales</taxon>
        <taxon>Cystobacterineae</taxon>
        <taxon>Archangiaceae</taxon>
        <taxon>Cystobacter</taxon>
    </lineage>
</organism>
<sequence>MTIHLLLAPADEKHPSNDPALPADSVLGEPAPKPLPQPSHLSDLSATPDSLPRQRWALVLPEGERGRRLQSILGPLCQLRGQQQGAKPDVYFAPPNLDAAMAGQYRAQNIHPSSRPIREHARYLLLVGNPRELSLELQAELAGDGSSFVGRLAFEQDEDYEAYVSKVLERERQPPTAREARSMFLSVRDGTLALQMGQKFLMTPLVNSLRGERKLGHFPASEVIAEELTAASSQRLLELAAQPEPGVLFTLSHGIGAPLSGWRRAEEQRRRQGNMSLGEGGELAAEDVSRCAFMPGGIWFYFACLGAGSPLGSVYQPWLERLVQTKQMREDTLDNVRRTRPVDGHPFMAALPQAALANPRGPLAVISHIDLAWTCGFHNSRTGQSHTQRFEGAVASLVRGHRAGVALNSLTRSAWQADGALRRQYQADAEAPHSGKAAPVDASARASLWLERHDLTNYLLLGDPAVRILGEASS</sequence>
<gene>
    <name evidence="2" type="ORF">BON30_46090</name>
</gene>
<feature type="region of interest" description="Disordered" evidence="1">
    <location>
        <begin position="7"/>
        <end position="48"/>
    </location>
</feature>
<keyword evidence="3" id="KW-1185">Reference proteome</keyword>
<comment type="caution">
    <text evidence="2">The sequence shown here is derived from an EMBL/GenBank/DDBJ whole genome shotgun (WGS) entry which is preliminary data.</text>
</comment>
<dbReference type="Proteomes" id="UP000182229">
    <property type="component" value="Unassembled WGS sequence"/>
</dbReference>
<dbReference type="OrthoDB" id="3078209at2"/>
<evidence type="ECO:0000256" key="1">
    <source>
        <dbReference type="SAM" id="MobiDB-lite"/>
    </source>
</evidence>
<evidence type="ECO:0008006" key="4">
    <source>
        <dbReference type="Google" id="ProtNLM"/>
    </source>
</evidence>
<evidence type="ECO:0000313" key="2">
    <source>
        <dbReference type="EMBL" id="OJH33902.1"/>
    </source>
</evidence>
<accession>A0A1L9AV62</accession>
<dbReference type="STRING" id="83449.BON30_46090"/>
<reference evidence="3" key="1">
    <citation type="submission" date="2016-11" db="EMBL/GenBank/DDBJ databases">
        <authorList>
            <person name="Shukria A."/>
            <person name="Stevens D.C."/>
        </authorList>
    </citation>
    <scope>NUCLEOTIDE SEQUENCE [LARGE SCALE GENOMIC DNA]</scope>
    <source>
        <strain evidence="3">Cbfe23</strain>
    </source>
</reference>
<dbReference type="AlphaFoldDB" id="A0A1L9AV62"/>
<reference evidence="2 3" key="2">
    <citation type="submission" date="2016-12" db="EMBL/GenBank/DDBJ databases">
        <title>Draft Genome Sequence of Cystobacter ferrugineus Strain Cbfe23.</title>
        <authorList>
            <person name="Akbar S."/>
            <person name="Dowd S.E."/>
            <person name="Stevens D.C."/>
        </authorList>
    </citation>
    <scope>NUCLEOTIDE SEQUENCE [LARGE SCALE GENOMIC DNA]</scope>
    <source>
        <strain evidence="2 3">Cbfe23</strain>
    </source>
</reference>